<evidence type="ECO:0000256" key="1">
    <source>
        <dbReference type="SAM" id="Phobius"/>
    </source>
</evidence>
<dbReference type="EMBL" id="CM017639">
    <property type="protein sequence ID" value="TYJ40173.1"/>
    <property type="molecule type" value="Genomic_DNA"/>
</dbReference>
<accession>A0A5D2ZPV1</accession>
<dbReference type="AlphaFoldDB" id="A0A5D2ZPV1"/>
<gene>
    <name evidence="2" type="ORF">E1A91_A04G121200v1</name>
</gene>
<reference evidence="2 3" key="1">
    <citation type="submission" date="2019-07" db="EMBL/GenBank/DDBJ databases">
        <title>WGS assembly of Gossypium mustelinum.</title>
        <authorList>
            <person name="Chen Z.J."/>
            <person name="Sreedasyam A."/>
            <person name="Ando A."/>
            <person name="Song Q."/>
            <person name="De L."/>
            <person name="Hulse-Kemp A."/>
            <person name="Ding M."/>
            <person name="Ye W."/>
            <person name="Kirkbride R."/>
            <person name="Jenkins J."/>
            <person name="Plott C."/>
            <person name="Lovell J."/>
            <person name="Lin Y.-M."/>
            <person name="Vaughn R."/>
            <person name="Liu B."/>
            <person name="Li W."/>
            <person name="Simpson S."/>
            <person name="Scheffler B."/>
            <person name="Saski C."/>
            <person name="Grover C."/>
            <person name="Hu G."/>
            <person name="Conover J."/>
            <person name="Carlson J."/>
            <person name="Shu S."/>
            <person name="Boston L."/>
            <person name="Williams M."/>
            <person name="Peterson D."/>
            <person name="Mcgee K."/>
            <person name="Jones D."/>
            <person name="Wendel J."/>
            <person name="Stelly D."/>
            <person name="Grimwood J."/>
            <person name="Schmutz J."/>
        </authorList>
    </citation>
    <scope>NUCLEOTIDE SEQUENCE [LARGE SCALE GENOMIC DNA]</scope>
    <source>
        <strain evidence="2">1408120.09</strain>
    </source>
</reference>
<keyword evidence="1" id="KW-0472">Membrane</keyword>
<name>A0A5D2ZPV1_GOSMU</name>
<keyword evidence="3" id="KW-1185">Reference proteome</keyword>
<dbReference type="Proteomes" id="UP000323597">
    <property type="component" value="Chromosome A04"/>
</dbReference>
<organism evidence="2 3">
    <name type="scientific">Gossypium mustelinum</name>
    <name type="common">Cotton</name>
    <name type="synonym">Gossypium caicoense</name>
    <dbReference type="NCBI Taxonomy" id="34275"/>
    <lineage>
        <taxon>Eukaryota</taxon>
        <taxon>Viridiplantae</taxon>
        <taxon>Streptophyta</taxon>
        <taxon>Embryophyta</taxon>
        <taxon>Tracheophyta</taxon>
        <taxon>Spermatophyta</taxon>
        <taxon>Magnoliopsida</taxon>
        <taxon>eudicotyledons</taxon>
        <taxon>Gunneridae</taxon>
        <taxon>Pentapetalae</taxon>
        <taxon>rosids</taxon>
        <taxon>malvids</taxon>
        <taxon>Malvales</taxon>
        <taxon>Malvaceae</taxon>
        <taxon>Malvoideae</taxon>
        <taxon>Gossypium</taxon>
    </lineage>
</organism>
<evidence type="ECO:0000313" key="3">
    <source>
        <dbReference type="Proteomes" id="UP000323597"/>
    </source>
</evidence>
<protein>
    <submittedName>
        <fullName evidence="2">Uncharacterized protein</fullName>
    </submittedName>
</protein>
<evidence type="ECO:0000313" key="2">
    <source>
        <dbReference type="EMBL" id="TYJ40173.1"/>
    </source>
</evidence>
<feature type="transmembrane region" description="Helical" evidence="1">
    <location>
        <begin position="135"/>
        <end position="159"/>
    </location>
</feature>
<keyword evidence="1" id="KW-0812">Transmembrane</keyword>
<feature type="transmembrane region" description="Helical" evidence="1">
    <location>
        <begin position="46"/>
        <end position="64"/>
    </location>
</feature>
<keyword evidence="1" id="KW-1133">Transmembrane helix</keyword>
<proteinExistence type="predicted"/>
<sequence length="165" mass="18884">MQVGVDTSNPTQFEVHDGDGLSFLKPNYKIQIQVCQENIFHLPPLLPIWFLLLSFFICPFLNLNQPFYFTKELTQHSMFCGLIVDCSIYLSKLIVANENILEKKHDFYSTKQNEDFAALEQVVTFSIIGVPVSRFLIIIVFYSSSLGQVILLVITISLLTQINIF</sequence>